<dbReference type="PATRIC" id="fig|60890.4.peg.1011"/>
<dbReference type="Pfam" id="PF05036">
    <property type="entry name" value="SPOR"/>
    <property type="match status" value="1"/>
</dbReference>
<feature type="region of interest" description="Disordered" evidence="1">
    <location>
        <begin position="203"/>
        <end position="226"/>
    </location>
</feature>
<dbReference type="Gene3D" id="3.30.70.1070">
    <property type="entry name" value="Sporulation related repeat"/>
    <property type="match status" value="1"/>
</dbReference>
<dbReference type="SUPFAM" id="SSF110997">
    <property type="entry name" value="Sporulation related repeat"/>
    <property type="match status" value="1"/>
</dbReference>
<dbReference type="PROSITE" id="PS51724">
    <property type="entry name" value="SPOR"/>
    <property type="match status" value="1"/>
</dbReference>
<feature type="compositionally biased region" description="Low complexity" evidence="1">
    <location>
        <begin position="203"/>
        <end position="213"/>
    </location>
</feature>
<dbReference type="GO" id="GO:0042834">
    <property type="term" value="F:peptidoglycan binding"/>
    <property type="evidence" value="ECO:0007669"/>
    <property type="project" value="InterPro"/>
</dbReference>
<name>A0A1B0ZP84_9RHOB</name>
<dbReference type="Proteomes" id="UP001218364">
    <property type="component" value="Unassembled WGS sequence"/>
</dbReference>
<organism evidence="4 6">
    <name type="scientific">Phaeobacter gallaeciensis</name>
    <dbReference type="NCBI Taxonomy" id="60890"/>
    <lineage>
        <taxon>Bacteria</taxon>
        <taxon>Pseudomonadati</taxon>
        <taxon>Pseudomonadota</taxon>
        <taxon>Alphaproteobacteria</taxon>
        <taxon>Rhodobacterales</taxon>
        <taxon>Roseobacteraceae</taxon>
        <taxon>Phaeobacter</taxon>
    </lineage>
</organism>
<feature type="domain" description="SPOR" evidence="3">
    <location>
        <begin position="226"/>
        <end position="305"/>
    </location>
</feature>
<reference evidence="5 7" key="2">
    <citation type="submission" date="2023-02" db="EMBL/GenBank/DDBJ databases">
        <title>Population genomics of bacteria associated with diatom.</title>
        <authorList>
            <person name="Xie J."/>
            <person name="Wang H."/>
        </authorList>
    </citation>
    <scope>NUCLEOTIDE SEQUENCE [LARGE SCALE GENOMIC DNA]</scope>
    <source>
        <strain evidence="5 7">PT47_8</strain>
    </source>
</reference>
<feature type="chain" id="PRO_5044369967" evidence="2">
    <location>
        <begin position="36"/>
        <end position="305"/>
    </location>
</feature>
<proteinExistence type="predicted"/>
<gene>
    <name evidence="4" type="ORF">JL2886_01039</name>
    <name evidence="5" type="ORF">PXK24_19985</name>
</gene>
<evidence type="ECO:0000313" key="6">
    <source>
        <dbReference type="Proteomes" id="UP000092565"/>
    </source>
</evidence>
<dbReference type="RefSeq" id="WP_065271013.1">
    <property type="nucleotide sequence ID" value="NZ_CP015124.1"/>
</dbReference>
<evidence type="ECO:0000313" key="7">
    <source>
        <dbReference type="Proteomes" id="UP001218364"/>
    </source>
</evidence>
<evidence type="ECO:0000259" key="3">
    <source>
        <dbReference type="PROSITE" id="PS51724"/>
    </source>
</evidence>
<feature type="signal peptide" evidence="2">
    <location>
        <begin position="1"/>
        <end position="35"/>
    </location>
</feature>
<dbReference type="OrthoDB" id="9766672at2"/>
<dbReference type="Proteomes" id="UP000092565">
    <property type="component" value="Chromosome"/>
</dbReference>
<reference evidence="4 6" key="1">
    <citation type="submission" date="2016-04" db="EMBL/GenBank/DDBJ databases">
        <authorList>
            <person name="Evans L.H."/>
            <person name="Alamgir A."/>
            <person name="Owens N."/>
            <person name="Weber N.D."/>
            <person name="Virtaneva K."/>
            <person name="Barbian K."/>
            <person name="Babar A."/>
            <person name="Rosenke K."/>
        </authorList>
    </citation>
    <scope>NUCLEOTIDE SEQUENCE [LARGE SCALE GENOMIC DNA]</scope>
    <source>
        <strain evidence="4 6">JL2886</strain>
    </source>
</reference>
<protein>
    <submittedName>
        <fullName evidence="5">SPOR domain-containing protein</fullName>
    </submittedName>
</protein>
<dbReference type="EMBL" id="JARCJK010000017">
    <property type="protein sequence ID" value="MDE4167978.1"/>
    <property type="molecule type" value="Genomic_DNA"/>
</dbReference>
<evidence type="ECO:0000313" key="5">
    <source>
        <dbReference type="EMBL" id="MDE4167978.1"/>
    </source>
</evidence>
<accession>A0A1B0ZP84</accession>
<dbReference type="InterPro" id="IPR007730">
    <property type="entry name" value="SPOR-like_dom"/>
</dbReference>
<keyword evidence="2" id="KW-0732">Signal</keyword>
<dbReference type="EMBL" id="CP015124">
    <property type="protein sequence ID" value="ANP35960.1"/>
    <property type="molecule type" value="Genomic_DNA"/>
</dbReference>
<dbReference type="PROSITE" id="PS51257">
    <property type="entry name" value="PROKAR_LIPOPROTEIN"/>
    <property type="match status" value="1"/>
</dbReference>
<dbReference type="InterPro" id="IPR036680">
    <property type="entry name" value="SPOR-like_sf"/>
</dbReference>
<evidence type="ECO:0000313" key="4">
    <source>
        <dbReference type="EMBL" id="ANP35960.1"/>
    </source>
</evidence>
<sequence>MTQARTRATPIGKTGARICASALCLLMLTACEDGAGLPFLQPKASATDTAPTSASSTKLVERDVESPDVFQVTEAGLWDGRPSLGGVWVAHPDAQDPERVIIRNSANGKFVIGALFRREREIPGPRIQASSDAAAALGMLAGAPVELNVTALRRETAPEEVAAEPAEDAADTTAQSEALTPDAVAEAPLDPIAGAAAAIDAPAPDAAPAAAPAKPQPTPATPKTRVSPLEKPYIQIGIFSVEANANRTAGQMRNAGMIPIVYEQSSNGKPFWRVVVGPAQTKSERSQLLKSVKQAGFSDAYAVTN</sequence>
<dbReference type="AlphaFoldDB" id="A0A1B0ZP84"/>
<evidence type="ECO:0000256" key="1">
    <source>
        <dbReference type="SAM" id="MobiDB-lite"/>
    </source>
</evidence>
<keyword evidence="6" id="KW-1185">Reference proteome</keyword>
<evidence type="ECO:0000256" key="2">
    <source>
        <dbReference type="SAM" id="SignalP"/>
    </source>
</evidence>